<sequence>MSGQSQWSPGFRGSSAVTSAAKQTVFVDAQQKLTSLHQDIEYIRRTISANDQHLRHELEEIGKDIHDETFERKESISRLRHEFEIFSHQKAEKVIQELEEFEKTQQQKDTARGNMIMELGRDVDRMKAHLLVIGHSWGTLVASLADPSKLNIPPSVPPLQLRDAVDSPRRMLT</sequence>
<protein>
    <submittedName>
        <fullName evidence="1">Uncharacterized protein</fullName>
    </submittedName>
</protein>
<evidence type="ECO:0000313" key="1">
    <source>
        <dbReference type="EMBL" id="CAD8826614.1"/>
    </source>
</evidence>
<dbReference type="EMBL" id="HBFQ01001425">
    <property type="protein sequence ID" value="CAD8826614.1"/>
    <property type="molecule type" value="Transcribed_RNA"/>
</dbReference>
<name>A0A7S1EVS9_NOCSC</name>
<organism evidence="1">
    <name type="scientific">Noctiluca scintillans</name>
    <name type="common">Sea sparkle</name>
    <name type="synonym">Red tide dinoflagellate</name>
    <dbReference type="NCBI Taxonomy" id="2966"/>
    <lineage>
        <taxon>Eukaryota</taxon>
        <taxon>Sar</taxon>
        <taxon>Alveolata</taxon>
        <taxon>Dinophyceae</taxon>
        <taxon>Noctilucales</taxon>
        <taxon>Noctilucaceae</taxon>
        <taxon>Noctiluca</taxon>
    </lineage>
</organism>
<gene>
    <name evidence="1" type="ORF">NSCI0253_LOCUS960</name>
</gene>
<proteinExistence type="predicted"/>
<accession>A0A7S1EVS9</accession>
<reference evidence="1" key="1">
    <citation type="submission" date="2021-01" db="EMBL/GenBank/DDBJ databases">
        <authorList>
            <person name="Corre E."/>
            <person name="Pelletier E."/>
            <person name="Niang G."/>
            <person name="Scheremetjew M."/>
            <person name="Finn R."/>
            <person name="Kale V."/>
            <person name="Holt S."/>
            <person name="Cochrane G."/>
            <person name="Meng A."/>
            <person name="Brown T."/>
            <person name="Cohen L."/>
        </authorList>
    </citation>
    <scope>NUCLEOTIDE SEQUENCE</scope>
</reference>
<dbReference type="AlphaFoldDB" id="A0A7S1EVS9"/>